<feature type="signal peptide" evidence="2">
    <location>
        <begin position="1"/>
        <end position="16"/>
    </location>
</feature>
<evidence type="ECO:0000256" key="1">
    <source>
        <dbReference type="SAM" id="MobiDB-lite"/>
    </source>
</evidence>
<accession>A0AA39IEC0</accession>
<keyword evidence="2" id="KW-0732">Signal</keyword>
<dbReference type="EMBL" id="JAUCMV010000001">
    <property type="protein sequence ID" value="KAK0422842.1"/>
    <property type="molecule type" value="Genomic_DNA"/>
</dbReference>
<dbReference type="Proteomes" id="UP001175271">
    <property type="component" value="Unassembled WGS sequence"/>
</dbReference>
<evidence type="ECO:0000313" key="4">
    <source>
        <dbReference type="Proteomes" id="UP001175271"/>
    </source>
</evidence>
<dbReference type="AlphaFoldDB" id="A0AA39IEC0"/>
<protein>
    <submittedName>
        <fullName evidence="3">Uncharacterized protein</fullName>
    </submittedName>
</protein>
<gene>
    <name evidence="3" type="ORF">QR680_007820</name>
</gene>
<comment type="caution">
    <text evidence="3">The sequence shown here is derived from an EMBL/GenBank/DDBJ whole genome shotgun (WGS) entry which is preliminary data.</text>
</comment>
<reference evidence="3" key="1">
    <citation type="submission" date="2023-06" db="EMBL/GenBank/DDBJ databases">
        <title>Genomic analysis of the entomopathogenic nematode Steinernema hermaphroditum.</title>
        <authorList>
            <person name="Schwarz E.M."/>
            <person name="Heppert J.K."/>
            <person name="Baniya A."/>
            <person name="Schwartz H.T."/>
            <person name="Tan C.-H."/>
            <person name="Antoshechkin I."/>
            <person name="Sternberg P.W."/>
            <person name="Goodrich-Blair H."/>
            <person name="Dillman A.R."/>
        </authorList>
    </citation>
    <scope>NUCLEOTIDE SEQUENCE</scope>
    <source>
        <strain evidence="3">PS9179</strain>
        <tissue evidence="3">Whole animal</tissue>
    </source>
</reference>
<keyword evidence="4" id="KW-1185">Reference proteome</keyword>
<feature type="compositionally biased region" description="Basic and acidic residues" evidence="1">
    <location>
        <begin position="99"/>
        <end position="176"/>
    </location>
</feature>
<feature type="region of interest" description="Disordered" evidence="1">
    <location>
        <begin position="99"/>
        <end position="211"/>
    </location>
</feature>
<feature type="chain" id="PRO_5041457815" evidence="2">
    <location>
        <begin position="17"/>
        <end position="228"/>
    </location>
</feature>
<feature type="compositionally biased region" description="Basic and acidic residues" evidence="1">
    <location>
        <begin position="202"/>
        <end position="211"/>
    </location>
</feature>
<organism evidence="3 4">
    <name type="scientific">Steinernema hermaphroditum</name>
    <dbReference type="NCBI Taxonomy" id="289476"/>
    <lineage>
        <taxon>Eukaryota</taxon>
        <taxon>Metazoa</taxon>
        <taxon>Ecdysozoa</taxon>
        <taxon>Nematoda</taxon>
        <taxon>Chromadorea</taxon>
        <taxon>Rhabditida</taxon>
        <taxon>Tylenchina</taxon>
        <taxon>Panagrolaimomorpha</taxon>
        <taxon>Strongyloidoidea</taxon>
        <taxon>Steinernematidae</taxon>
        <taxon>Steinernema</taxon>
    </lineage>
</organism>
<name>A0AA39IEC0_9BILA</name>
<proteinExistence type="predicted"/>
<feature type="compositionally biased region" description="Basic and acidic residues" evidence="1">
    <location>
        <begin position="58"/>
        <end position="83"/>
    </location>
</feature>
<evidence type="ECO:0000313" key="3">
    <source>
        <dbReference type="EMBL" id="KAK0422842.1"/>
    </source>
</evidence>
<sequence length="228" mass="24585">MEALVAMIFSTMFVHALMTGLTIVPAIVSCKTRGDTNAADKAPTPKGKGAFEAVSAKDIAKSKKGRADSTKEPKKLTKAEKFDACPSTDLETLECFKGKDKGLPKDLKDKDKELPKESKDKDMGLPKDLKDKDKELPKDSNDKDKGLPKDFKDTDKGLPKTNCDEKLKDAKPKPSEGNKNNAPDNVGDAPKVVLSQRAPVGNDKKIQKDGGICVDKDGNVLSTFAAPK</sequence>
<evidence type="ECO:0000256" key="2">
    <source>
        <dbReference type="SAM" id="SignalP"/>
    </source>
</evidence>
<feature type="region of interest" description="Disordered" evidence="1">
    <location>
        <begin position="34"/>
        <end position="83"/>
    </location>
</feature>